<evidence type="ECO:0000313" key="2">
    <source>
        <dbReference type="Proteomes" id="UP001164746"/>
    </source>
</evidence>
<accession>A0ABY7DY36</accession>
<dbReference type="EMBL" id="CP111015">
    <property type="protein sequence ID" value="WAR02653.1"/>
    <property type="molecule type" value="Genomic_DNA"/>
</dbReference>
<reference evidence="1" key="1">
    <citation type="submission" date="2022-11" db="EMBL/GenBank/DDBJ databases">
        <title>Centuries of genome instability and evolution in soft-shell clam transmissible cancer (bioRxiv).</title>
        <authorList>
            <person name="Hart S.F.M."/>
            <person name="Yonemitsu M.A."/>
            <person name="Giersch R.M."/>
            <person name="Beal B.F."/>
            <person name="Arriagada G."/>
            <person name="Davis B.W."/>
            <person name="Ostrander E.A."/>
            <person name="Goff S.P."/>
            <person name="Metzger M.J."/>
        </authorList>
    </citation>
    <scope>NUCLEOTIDE SEQUENCE</scope>
    <source>
        <strain evidence="1">MELC-2E11</strain>
        <tissue evidence="1">Siphon/mantle</tissue>
    </source>
</reference>
<keyword evidence="2" id="KW-1185">Reference proteome</keyword>
<protein>
    <submittedName>
        <fullName evidence="1">Uncharacterized protein</fullName>
    </submittedName>
</protein>
<organism evidence="1 2">
    <name type="scientific">Mya arenaria</name>
    <name type="common">Soft-shell clam</name>
    <dbReference type="NCBI Taxonomy" id="6604"/>
    <lineage>
        <taxon>Eukaryota</taxon>
        <taxon>Metazoa</taxon>
        <taxon>Spiralia</taxon>
        <taxon>Lophotrochozoa</taxon>
        <taxon>Mollusca</taxon>
        <taxon>Bivalvia</taxon>
        <taxon>Autobranchia</taxon>
        <taxon>Heteroconchia</taxon>
        <taxon>Euheterodonta</taxon>
        <taxon>Imparidentia</taxon>
        <taxon>Neoheterodontei</taxon>
        <taxon>Myida</taxon>
        <taxon>Myoidea</taxon>
        <taxon>Myidae</taxon>
        <taxon>Mya</taxon>
    </lineage>
</organism>
<name>A0ABY7DY36_MYAAR</name>
<proteinExistence type="predicted"/>
<dbReference type="Proteomes" id="UP001164746">
    <property type="component" value="Chromosome 4"/>
</dbReference>
<gene>
    <name evidence="1" type="ORF">MAR_009211</name>
</gene>
<sequence>MKDRIFGCKQINTCYLITYLKQSQQVYRLQAKLANIESIRGQMHTFKEVSKLIIELAPDSQHDCIIVFKLGNLDKNARHCTLFLSQYNMLWGEN</sequence>
<evidence type="ECO:0000313" key="1">
    <source>
        <dbReference type="EMBL" id="WAR02653.1"/>
    </source>
</evidence>